<feature type="domain" description="C2H2-type" evidence="12">
    <location>
        <begin position="718"/>
        <end position="745"/>
    </location>
</feature>
<evidence type="ECO:0000256" key="3">
    <source>
        <dbReference type="ARBA" id="ARBA00022737"/>
    </source>
</evidence>
<feature type="domain" description="SET" evidence="13">
    <location>
        <begin position="310"/>
        <end position="422"/>
    </location>
</feature>
<evidence type="ECO:0000256" key="6">
    <source>
        <dbReference type="ARBA" id="ARBA00023015"/>
    </source>
</evidence>
<keyword evidence="6" id="KW-0805">Transcription regulation</keyword>
<protein>
    <submittedName>
        <fullName evidence="15">PR domain zinc finger protein 10-like</fullName>
    </submittedName>
</protein>
<feature type="domain" description="C2H2-type" evidence="12">
    <location>
        <begin position="442"/>
        <end position="469"/>
    </location>
</feature>
<evidence type="ECO:0000259" key="12">
    <source>
        <dbReference type="PROSITE" id="PS50157"/>
    </source>
</evidence>
<evidence type="ECO:0000313" key="14">
    <source>
        <dbReference type="Proteomes" id="UP000504635"/>
    </source>
</evidence>
<dbReference type="RefSeq" id="XP_030761836.1">
    <property type="nucleotide sequence ID" value="XM_030905976.1"/>
</dbReference>
<dbReference type="Proteomes" id="UP000504635">
    <property type="component" value="Unplaced"/>
</dbReference>
<sequence length="1069" mass="122853">MDIVNDSIEDPNQIQDLRSANCDDWSNDEGPNNNSTLLYIAVEYIEKQKSTNIIETSSQATQDTFTDFVTPQVSPLDPNMSCTAQYSPVPVQYEENPDNQISPIVIQQFITEESDTGQDFSTSNTLDSISSEIPAVLCNNELRETENQYFEMVQDDTINICNDGGLELVPEAEQGVELLITDHTTGISYSVNSQQLMVEHCLEDNQNFLETIAPEPLLESDLLELDENTELNNSSEIPNIVTSLNEETMNTLIQCLSNKTIEINDANPCKINTRSSNQNKVNPEEELLSCVYSIMDKPVLSRARASLPESYLCINRVNEENGVFAKKLIPKKTQFGPLEGSLFPVSECVNNKDKNLWFHISINGNEYVVDVTDESLSNWMIFVRKAETFDEHNLILTQDGNGLYFTTIRHVKPKEELKFHYSHSYAQQFNLELLKPVIKDTWPCFECSAKFPTSEELQKHLDVHDEEGDENTRPKRRYRRRMMVLRKSQSDIVECNMCQEPFGSTVSFSTLKNHLSRKHKFSGVKIGDYFSIFPNYACNYCDMRFRREILLNIHRLEHDPELSVDQMNHVCPQCLRKFPTRKQLVLHVTTHALPKKVTNEESVKCNVCYKSFARKESLQKHMLVHGSEETKPLKCDKCEKRFLTRSALTSHAKNHLTDRKNFQCPICNESFYQVMKLKLHIPKHAQDNQYTCPYCKKTFRKYSIIRKHIRTFHREPKFHCEHCTKMYSSLEHLKKHMLKHSDHKEFLCADCGKQFKRKDKLVEHIRNKHPVGKKSVGGEVPIPKKKRSTVKYEPGDYERYIYKCHSCRVGFKRRGMLVNHLAKKHPEVNPDTVPELSLPILQTTKDYYCQYCEKIYKSSSKRKIHILKCHPGAELPVNVRKPKDENEETKTEETSATQATSFSLTVGSVPRIPKNCRWCHKQYASKAKLIQHAKKEHPDKSVKELMRSLKVAKPKDTTAQLTDDNVTLLEKSKEILAQSKEYVNVENVDVKDFASTELTVTDDICLTRTANLTTDGTITVPLDCLHTSDMETFGQLSIEDGILDRSDLSHSSHLYHLLEATNNGLLPPP</sequence>
<dbReference type="PROSITE" id="PS00028">
    <property type="entry name" value="ZINC_FINGER_C2H2_1"/>
    <property type="match status" value="12"/>
</dbReference>
<dbReference type="SUPFAM" id="SSF82199">
    <property type="entry name" value="SET domain"/>
    <property type="match status" value="1"/>
</dbReference>
<comment type="subcellular location">
    <subcellularLocation>
        <location evidence="1">Nucleus</location>
    </subcellularLocation>
</comment>
<dbReference type="SUPFAM" id="SSF57667">
    <property type="entry name" value="beta-beta-alpha zinc fingers"/>
    <property type="match status" value="5"/>
</dbReference>
<evidence type="ECO:0000256" key="9">
    <source>
        <dbReference type="ARBA" id="ARBA00023242"/>
    </source>
</evidence>
<keyword evidence="4 10" id="KW-0863">Zinc-finger</keyword>
<evidence type="ECO:0000256" key="4">
    <source>
        <dbReference type="ARBA" id="ARBA00022771"/>
    </source>
</evidence>
<keyword evidence="2" id="KW-0479">Metal-binding</keyword>
<feature type="domain" description="C2H2-type" evidence="12">
    <location>
        <begin position="569"/>
        <end position="596"/>
    </location>
</feature>
<dbReference type="PANTHER" id="PTHR16515:SF2">
    <property type="entry name" value="PR DOMAIN ZINC FINGER PROTEIN 4"/>
    <property type="match status" value="1"/>
</dbReference>
<dbReference type="OrthoDB" id="3535323at2759"/>
<feature type="domain" description="C2H2-type" evidence="12">
    <location>
        <begin position="536"/>
        <end position="563"/>
    </location>
</feature>
<feature type="domain" description="C2H2-type" evidence="12">
    <location>
        <begin position="603"/>
        <end position="630"/>
    </location>
</feature>
<feature type="domain" description="C2H2-type" evidence="12">
    <location>
        <begin position="633"/>
        <end position="660"/>
    </location>
</feature>
<keyword evidence="8" id="KW-0804">Transcription</keyword>
<dbReference type="PROSITE" id="PS50157">
    <property type="entry name" value="ZINC_FINGER_C2H2_2"/>
    <property type="match status" value="10"/>
</dbReference>
<dbReference type="InterPro" id="IPR046341">
    <property type="entry name" value="SET_dom_sf"/>
</dbReference>
<dbReference type="GO" id="GO:0003677">
    <property type="term" value="F:DNA binding"/>
    <property type="evidence" value="ECO:0007669"/>
    <property type="project" value="UniProtKB-KW"/>
</dbReference>
<feature type="region of interest" description="Disordered" evidence="11">
    <location>
        <begin position="878"/>
        <end position="897"/>
    </location>
</feature>
<dbReference type="GO" id="GO:0010468">
    <property type="term" value="P:regulation of gene expression"/>
    <property type="evidence" value="ECO:0007669"/>
    <property type="project" value="TreeGrafter"/>
</dbReference>
<evidence type="ECO:0000256" key="2">
    <source>
        <dbReference type="ARBA" id="ARBA00022723"/>
    </source>
</evidence>
<dbReference type="Pfam" id="PF00096">
    <property type="entry name" value="zf-C2H2"/>
    <property type="match status" value="4"/>
</dbReference>
<dbReference type="Pfam" id="PF21549">
    <property type="entry name" value="PRDM2_PR"/>
    <property type="match status" value="1"/>
</dbReference>
<dbReference type="Gene3D" id="2.170.270.10">
    <property type="entry name" value="SET domain"/>
    <property type="match status" value="1"/>
</dbReference>
<dbReference type="KEGG" id="soy:115886708"/>
<dbReference type="InParanoid" id="A0A6J2YER7"/>
<dbReference type="PROSITE" id="PS50280">
    <property type="entry name" value="SET"/>
    <property type="match status" value="1"/>
</dbReference>
<feature type="domain" description="C2H2-type" evidence="12">
    <location>
        <begin position="662"/>
        <end position="689"/>
    </location>
</feature>
<evidence type="ECO:0000256" key="8">
    <source>
        <dbReference type="ARBA" id="ARBA00023163"/>
    </source>
</evidence>
<keyword evidence="5" id="KW-0862">Zinc</keyword>
<evidence type="ECO:0000256" key="1">
    <source>
        <dbReference type="ARBA" id="ARBA00004123"/>
    </source>
</evidence>
<dbReference type="SMART" id="SM00355">
    <property type="entry name" value="ZnF_C2H2"/>
    <property type="match status" value="13"/>
</dbReference>
<evidence type="ECO:0000259" key="13">
    <source>
        <dbReference type="PROSITE" id="PS50280"/>
    </source>
</evidence>
<evidence type="ECO:0000313" key="15">
    <source>
        <dbReference type="RefSeq" id="XP_030761836.1"/>
    </source>
</evidence>
<dbReference type="GO" id="GO:0008276">
    <property type="term" value="F:protein methyltransferase activity"/>
    <property type="evidence" value="ECO:0007669"/>
    <property type="project" value="UniProtKB-ARBA"/>
</dbReference>
<keyword evidence="7" id="KW-0238">DNA-binding</keyword>
<reference evidence="15" key="1">
    <citation type="submission" date="2025-08" db="UniProtKB">
        <authorList>
            <consortium name="RefSeq"/>
        </authorList>
    </citation>
    <scope>IDENTIFICATION</scope>
    <source>
        <tissue evidence="15">Gonads</tissue>
    </source>
</reference>
<evidence type="ECO:0000256" key="7">
    <source>
        <dbReference type="ARBA" id="ARBA00023125"/>
    </source>
</evidence>
<dbReference type="InterPro" id="IPR001214">
    <property type="entry name" value="SET_dom"/>
</dbReference>
<name>A0A6J2YER7_SITOR</name>
<keyword evidence="3" id="KW-0677">Repeat</keyword>
<gene>
    <name evidence="15" type="primary">LOC115886708</name>
</gene>
<feature type="domain" description="C2H2-type" evidence="12">
    <location>
        <begin position="746"/>
        <end position="774"/>
    </location>
</feature>
<dbReference type="GO" id="GO:0008757">
    <property type="term" value="F:S-adenosylmethionine-dependent methyltransferase activity"/>
    <property type="evidence" value="ECO:0007669"/>
    <property type="project" value="UniProtKB-ARBA"/>
</dbReference>
<dbReference type="InterPro" id="IPR050331">
    <property type="entry name" value="Zinc_finger"/>
</dbReference>
<evidence type="ECO:0000256" key="11">
    <source>
        <dbReference type="SAM" id="MobiDB-lite"/>
    </source>
</evidence>
<proteinExistence type="predicted"/>
<dbReference type="Gene3D" id="3.30.160.60">
    <property type="entry name" value="Classic Zinc Finger"/>
    <property type="match status" value="6"/>
</dbReference>
<keyword evidence="14" id="KW-1185">Reference proteome</keyword>
<dbReference type="PANTHER" id="PTHR16515">
    <property type="entry name" value="PR DOMAIN ZINC FINGER PROTEIN"/>
    <property type="match status" value="1"/>
</dbReference>
<dbReference type="AlphaFoldDB" id="A0A6J2YER7"/>
<feature type="domain" description="C2H2-type" evidence="12">
    <location>
        <begin position="690"/>
        <end position="718"/>
    </location>
</feature>
<dbReference type="InterPro" id="IPR013087">
    <property type="entry name" value="Znf_C2H2_type"/>
</dbReference>
<dbReference type="GO" id="GO:0008270">
    <property type="term" value="F:zinc ion binding"/>
    <property type="evidence" value="ECO:0007669"/>
    <property type="project" value="UniProtKB-KW"/>
</dbReference>
<feature type="domain" description="C2H2-type" evidence="12">
    <location>
        <begin position="802"/>
        <end position="830"/>
    </location>
</feature>
<dbReference type="InterPro" id="IPR036236">
    <property type="entry name" value="Znf_C2H2_sf"/>
</dbReference>
<evidence type="ECO:0000256" key="10">
    <source>
        <dbReference type="PROSITE-ProRule" id="PRU00042"/>
    </source>
</evidence>
<accession>A0A6J2YER7</accession>
<keyword evidence="9" id="KW-0539">Nucleus</keyword>
<dbReference type="GeneID" id="115886708"/>
<dbReference type="GO" id="GO:0005634">
    <property type="term" value="C:nucleus"/>
    <property type="evidence" value="ECO:0007669"/>
    <property type="project" value="UniProtKB-SubCell"/>
</dbReference>
<feature type="compositionally biased region" description="Basic and acidic residues" evidence="11">
    <location>
        <begin position="881"/>
        <end position="893"/>
    </location>
</feature>
<dbReference type="GO" id="GO:0008170">
    <property type="term" value="F:N-methyltransferase activity"/>
    <property type="evidence" value="ECO:0007669"/>
    <property type="project" value="UniProtKB-ARBA"/>
</dbReference>
<organism evidence="14 15">
    <name type="scientific">Sitophilus oryzae</name>
    <name type="common">Rice weevil</name>
    <name type="synonym">Curculio oryzae</name>
    <dbReference type="NCBI Taxonomy" id="7048"/>
    <lineage>
        <taxon>Eukaryota</taxon>
        <taxon>Metazoa</taxon>
        <taxon>Ecdysozoa</taxon>
        <taxon>Arthropoda</taxon>
        <taxon>Hexapoda</taxon>
        <taxon>Insecta</taxon>
        <taxon>Pterygota</taxon>
        <taxon>Neoptera</taxon>
        <taxon>Endopterygota</taxon>
        <taxon>Coleoptera</taxon>
        <taxon>Polyphaga</taxon>
        <taxon>Cucujiformia</taxon>
        <taxon>Curculionidae</taxon>
        <taxon>Dryophthorinae</taxon>
        <taxon>Sitophilus</taxon>
    </lineage>
</organism>
<evidence type="ECO:0000256" key="5">
    <source>
        <dbReference type="ARBA" id="ARBA00022833"/>
    </source>
</evidence>